<sequence length="623" mass="70153">MKESPRRAEAPLRQVEHDPCDTSAERHHYHPFYMDGTHSSYFEDAIQEPRDSGALHGFHDSYQHYANANEFDQSPMPHVGLDAEGSASHAPHPSAQSPPFALRSDNSLLRGVKNGAELPSPSCRTHELRREGPTQAYNMHRRSFSHEGPPFTPMPTLPQPSSRHSSAPPQAAGQHYGQFLGRFQSSQDAKAYRHSRMRFNRTPWRDPESDPTIAEIERHRQMHVKRIYDAMICGNHARDNAKSTALKRWVHEPHYQSDLVEAYAHKVFDCLIEQVKVGFRGWHQNDYVNDERKGEDDDKDIDCAGRLDNIITALEQEKSICENVMSSAWQIRMFVNAPKAYSKRKDQNRVGNSKRPNAKSNEASDDNPRAAKRQRAAPARGRQTRGRSSTVSELPISRGNTPQQPYEPTGLPYFTAPTLQRTAVSPPSTFLAPLAPSMRHDSRPNRGSFGQSQMSAMSPRAQSHTPQPPNIPRITSMPPVHQSAFSPPQLSQTHFSASPTPDDMKPTDMMQPWQQTDTFGGPSYDSFQQMNQGDNSEFSGIVDWQHDVHAYPPYAAHAEANLFEQHPELGVSLADVERLSSNSVDSANGEQNFQPWWQRLGVQQLPDHQMNLDREYGSGNAGN</sequence>
<feature type="region of interest" description="Disordered" evidence="1">
    <location>
        <begin position="141"/>
        <end position="172"/>
    </location>
</feature>
<feature type="region of interest" description="Disordered" evidence="1">
    <location>
        <begin position="479"/>
        <end position="504"/>
    </location>
</feature>
<feature type="region of interest" description="Disordered" evidence="1">
    <location>
        <begin position="341"/>
        <end position="410"/>
    </location>
</feature>
<feature type="compositionally biased region" description="Polar residues" evidence="1">
    <location>
        <begin position="448"/>
        <end position="465"/>
    </location>
</feature>
<dbReference type="Proteomes" id="UP000800040">
    <property type="component" value="Unassembled WGS sequence"/>
</dbReference>
<protein>
    <submittedName>
        <fullName evidence="2">Uncharacterized protein</fullName>
    </submittedName>
</protein>
<feature type="region of interest" description="Disordered" evidence="1">
    <location>
        <begin position="434"/>
        <end position="467"/>
    </location>
</feature>
<dbReference type="EMBL" id="ML975245">
    <property type="protein sequence ID" value="KAF1839408.1"/>
    <property type="molecule type" value="Genomic_DNA"/>
</dbReference>
<feature type="region of interest" description="Disordered" evidence="1">
    <location>
        <begin position="1"/>
        <end position="22"/>
    </location>
</feature>
<organism evidence="2 3">
    <name type="scientific">Decorospora gaudefroyi</name>
    <dbReference type="NCBI Taxonomy" id="184978"/>
    <lineage>
        <taxon>Eukaryota</taxon>
        <taxon>Fungi</taxon>
        <taxon>Dikarya</taxon>
        <taxon>Ascomycota</taxon>
        <taxon>Pezizomycotina</taxon>
        <taxon>Dothideomycetes</taxon>
        <taxon>Pleosporomycetidae</taxon>
        <taxon>Pleosporales</taxon>
        <taxon>Pleosporineae</taxon>
        <taxon>Pleosporaceae</taxon>
        <taxon>Decorospora</taxon>
    </lineage>
</organism>
<reference evidence="2" key="1">
    <citation type="submission" date="2020-01" db="EMBL/GenBank/DDBJ databases">
        <authorList>
            <consortium name="DOE Joint Genome Institute"/>
            <person name="Haridas S."/>
            <person name="Albert R."/>
            <person name="Binder M."/>
            <person name="Bloem J."/>
            <person name="Labutti K."/>
            <person name="Salamov A."/>
            <person name="Andreopoulos B."/>
            <person name="Baker S.E."/>
            <person name="Barry K."/>
            <person name="Bills G."/>
            <person name="Bluhm B.H."/>
            <person name="Cannon C."/>
            <person name="Castanera R."/>
            <person name="Culley D.E."/>
            <person name="Daum C."/>
            <person name="Ezra D."/>
            <person name="Gonzalez J.B."/>
            <person name="Henrissat B."/>
            <person name="Kuo A."/>
            <person name="Liang C."/>
            <person name="Lipzen A."/>
            <person name="Lutzoni F."/>
            <person name="Magnuson J."/>
            <person name="Mondo S."/>
            <person name="Nolan M."/>
            <person name="Ohm R."/>
            <person name="Pangilinan J."/>
            <person name="Park H.-J."/>
            <person name="Ramirez L."/>
            <person name="Alfaro M."/>
            <person name="Sun H."/>
            <person name="Tritt A."/>
            <person name="Yoshinaga Y."/>
            <person name="Zwiers L.-H."/>
            <person name="Turgeon B.G."/>
            <person name="Goodwin S.B."/>
            <person name="Spatafora J.W."/>
            <person name="Crous P.W."/>
            <person name="Grigoriev I.V."/>
        </authorList>
    </citation>
    <scope>NUCLEOTIDE SEQUENCE</scope>
    <source>
        <strain evidence="2">P77</strain>
    </source>
</reference>
<feature type="compositionally biased region" description="Polar residues" evidence="1">
    <location>
        <begin position="388"/>
        <end position="406"/>
    </location>
</feature>
<evidence type="ECO:0000313" key="3">
    <source>
        <dbReference type="Proteomes" id="UP000800040"/>
    </source>
</evidence>
<feature type="compositionally biased region" description="Polar residues" evidence="1">
    <location>
        <begin position="349"/>
        <end position="361"/>
    </location>
</feature>
<feature type="region of interest" description="Disordered" evidence="1">
    <location>
        <begin position="71"/>
        <end position="102"/>
    </location>
</feature>
<feature type="compositionally biased region" description="Polar residues" evidence="1">
    <location>
        <begin position="483"/>
        <end position="499"/>
    </location>
</feature>
<evidence type="ECO:0000313" key="2">
    <source>
        <dbReference type="EMBL" id="KAF1839408.1"/>
    </source>
</evidence>
<dbReference type="OrthoDB" id="3686891at2759"/>
<evidence type="ECO:0000256" key="1">
    <source>
        <dbReference type="SAM" id="MobiDB-lite"/>
    </source>
</evidence>
<feature type="compositionally biased region" description="Low complexity" evidence="1">
    <location>
        <begin position="86"/>
        <end position="101"/>
    </location>
</feature>
<accession>A0A6A5KQA4</accession>
<keyword evidence="3" id="KW-1185">Reference proteome</keyword>
<dbReference type="AlphaFoldDB" id="A0A6A5KQA4"/>
<proteinExistence type="predicted"/>
<gene>
    <name evidence="2" type="ORF">BDW02DRAFT_643856</name>
</gene>
<name>A0A6A5KQA4_9PLEO</name>